<evidence type="ECO:0000256" key="6">
    <source>
        <dbReference type="ARBA" id="ARBA00023136"/>
    </source>
</evidence>
<comment type="similarity">
    <text evidence="2 8">Belongs to the major facilitator superfamily. Sugar transporter (TC 2.A.1.1) family.</text>
</comment>
<evidence type="ECO:0000256" key="3">
    <source>
        <dbReference type="ARBA" id="ARBA00022448"/>
    </source>
</evidence>
<accession>A0AAE0NHX9</accession>
<dbReference type="InterPro" id="IPR003663">
    <property type="entry name" value="Sugar/inositol_transpt"/>
</dbReference>
<evidence type="ECO:0000313" key="13">
    <source>
        <dbReference type="Proteomes" id="UP001285441"/>
    </source>
</evidence>
<feature type="transmembrane region" description="Helical" evidence="10">
    <location>
        <begin position="430"/>
        <end position="451"/>
    </location>
</feature>
<dbReference type="PROSITE" id="PS00217">
    <property type="entry name" value="SUGAR_TRANSPORT_2"/>
    <property type="match status" value="1"/>
</dbReference>
<feature type="domain" description="Major facilitator superfamily (MFS) profile" evidence="11">
    <location>
        <begin position="25"/>
        <end position="480"/>
    </location>
</feature>
<sequence length="551" mass="60199">MSLARKIPIVKPPTEAGSSWPAIAIGAFVAFGGVLFGYDTGTISGILAMDYWKNQFSTGYVINGHLDVSPAESSAIVSILSAGTFFGALASPLLGDNIGRRWGLIVSTWVFNLGVIFQTVATSLPLFLAGRFFAGFGVGLISALIPLYQSETAPKWIRGAIVGAYQFAITIGLLLAAILDNATHLRQDSGSYRIPIAVQFAWAIILIVGMLLLPETPRYLIKSGRMDRAGVSLGKLRRLPKDHPAVLDELAEIKANHDFEMSLGQASYADCFRGGMLKRQLTGMGLQGLQQLTGINFIFYYGTQYFLNSGISNAFIITMITSSINVVSTIPGLYAIDKWGRRPMLLWGAIGMCVSQFIVAVLGTTTTGQDSQGNILVFNVDAQKASIAFVCIYIFFFASTWGPLAWVVTGEIFPLKNRARGLSMTTATNWLLNWAIAYATPYLVNYGPGYANLQSKIFFIWFACCFLCIAFVYFFIYETKGLTLEEVDELYNEVSVASKSKSWRPTTTFRQRESSVVGGGAPQKESSENGLVPPPETEELEKREEQGGTRL</sequence>
<feature type="transmembrane region" description="Helical" evidence="10">
    <location>
        <begin position="191"/>
        <end position="213"/>
    </location>
</feature>
<keyword evidence="3 8" id="KW-0813">Transport</keyword>
<dbReference type="AlphaFoldDB" id="A0AAE0NHX9"/>
<feature type="transmembrane region" description="Helical" evidence="10">
    <location>
        <begin position="127"/>
        <end position="148"/>
    </location>
</feature>
<feature type="transmembrane region" description="Helical" evidence="10">
    <location>
        <begin position="75"/>
        <end position="95"/>
    </location>
</feature>
<feature type="transmembrane region" description="Helical" evidence="10">
    <location>
        <begin position="281"/>
        <end position="302"/>
    </location>
</feature>
<dbReference type="Proteomes" id="UP001285441">
    <property type="component" value="Unassembled WGS sequence"/>
</dbReference>
<feature type="transmembrane region" description="Helical" evidence="10">
    <location>
        <begin position="345"/>
        <end position="365"/>
    </location>
</feature>
<evidence type="ECO:0000259" key="11">
    <source>
        <dbReference type="PROSITE" id="PS50850"/>
    </source>
</evidence>
<dbReference type="GO" id="GO:0005886">
    <property type="term" value="C:plasma membrane"/>
    <property type="evidence" value="ECO:0007669"/>
    <property type="project" value="UniProtKB-ARBA"/>
</dbReference>
<dbReference type="FunFam" id="1.20.1250.20:FF:000115">
    <property type="entry name" value="High-affinity glucose transporter"/>
    <property type="match status" value="1"/>
</dbReference>
<dbReference type="InterPro" id="IPR020846">
    <property type="entry name" value="MFS_dom"/>
</dbReference>
<reference evidence="12" key="1">
    <citation type="journal article" date="2023" name="Mol. Phylogenet. Evol.">
        <title>Genome-scale phylogeny and comparative genomics of the fungal order Sordariales.</title>
        <authorList>
            <person name="Hensen N."/>
            <person name="Bonometti L."/>
            <person name="Westerberg I."/>
            <person name="Brannstrom I.O."/>
            <person name="Guillou S."/>
            <person name="Cros-Aarteil S."/>
            <person name="Calhoun S."/>
            <person name="Haridas S."/>
            <person name="Kuo A."/>
            <person name="Mondo S."/>
            <person name="Pangilinan J."/>
            <person name="Riley R."/>
            <person name="LaButti K."/>
            <person name="Andreopoulos B."/>
            <person name="Lipzen A."/>
            <person name="Chen C."/>
            <person name="Yan M."/>
            <person name="Daum C."/>
            <person name="Ng V."/>
            <person name="Clum A."/>
            <person name="Steindorff A."/>
            <person name="Ohm R.A."/>
            <person name="Martin F."/>
            <person name="Silar P."/>
            <person name="Natvig D.O."/>
            <person name="Lalanne C."/>
            <person name="Gautier V."/>
            <person name="Ament-Velasquez S.L."/>
            <person name="Kruys A."/>
            <person name="Hutchinson M.I."/>
            <person name="Powell A.J."/>
            <person name="Barry K."/>
            <person name="Miller A.N."/>
            <person name="Grigoriev I.V."/>
            <person name="Debuchy R."/>
            <person name="Gladieux P."/>
            <person name="Hiltunen Thoren M."/>
            <person name="Johannesson H."/>
        </authorList>
    </citation>
    <scope>NUCLEOTIDE SEQUENCE</scope>
    <source>
        <strain evidence="12">CBS 232.78</strain>
    </source>
</reference>
<dbReference type="GO" id="GO:0010255">
    <property type="term" value="P:glucose mediated signaling pathway"/>
    <property type="evidence" value="ECO:0007669"/>
    <property type="project" value="UniProtKB-ARBA"/>
</dbReference>
<keyword evidence="4 10" id="KW-0812">Transmembrane</keyword>
<dbReference type="Pfam" id="PF00083">
    <property type="entry name" value="Sugar_tr"/>
    <property type="match status" value="1"/>
</dbReference>
<feature type="compositionally biased region" description="Basic and acidic residues" evidence="9">
    <location>
        <begin position="540"/>
        <end position="551"/>
    </location>
</feature>
<evidence type="ECO:0000256" key="5">
    <source>
        <dbReference type="ARBA" id="ARBA00022989"/>
    </source>
</evidence>
<dbReference type="PROSITE" id="PS00216">
    <property type="entry name" value="SUGAR_TRANSPORT_1"/>
    <property type="match status" value="1"/>
</dbReference>
<comment type="caution">
    <text evidence="12">The sequence shown here is derived from an EMBL/GenBank/DDBJ whole genome shotgun (WGS) entry which is preliminary data.</text>
</comment>
<evidence type="ECO:0000256" key="9">
    <source>
        <dbReference type="SAM" id="MobiDB-lite"/>
    </source>
</evidence>
<dbReference type="SUPFAM" id="SSF103473">
    <property type="entry name" value="MFS general substrate transporter"/>
    <property type="match status" value="1"/>
</dbReference>
<evidence type="ECO:0000256" key="10">
    <source>
        <dbReference type="SAM" id="Phobius"/>
    </source>
</evidence>
<feature type="transmembrane region" description="Helical" evidence="10">
    <location>
        <begin position="385"/>
        <end position="409"/>
    </location>
</feature>
<dbReference type="PANTHER" id="PTHR48022">
    <property type="entry name" value="PLASTIDIC GLUCOSE TRANSPORTER 4"/>
    <property type="match status" value="1"/>
</dbReference>
<dbReference type="PANTHER" id="PTHR48022:SF17">
    <property type="entry name" value="HEXOSE TRANSPORTER"/>
    <property type="match status" value="1"/>
</dbReference>
<feature type="region of interest" description="Disordered" evidence="9">
    <location>
        <begin position="503"/>
        <end position="551"/>
    </location>
</feature>
<dbReference type="PROSITE" id="PS50850">
    <property type="entry name" value="MFS"/>
    <property type="match status" value="1"/>
</dbReference>
<protein>
    <submittedName>
        <fullName evidence="12">General substrate transporter</fullName>
    </submittedName>
</protein>
<dbReference type="NCBIfam" id="TIGR00879">
    <property type="entry name" value="SP"/>
    <property type="match status" value="1"/>
</dbReference>
<evidence type="ECO:0000256" key="7">
    <source>
        <dbReference type="ARBA" id="ARBA00023180"/>
    </source>
</evidence>
<feature type="transmembrane region" description="Helical" evidence="10">
    <location>
        <begin position="457"/>
        <end position="476"/>
    </location>
</feature>
<dbReference type="InterPro" id="IPR005828">
    <property type="entry name" value="MFS_sugar_transport-like"/>
</dbReference>
<feature type="transmembrane region" description="Helical" evidence="10">
    <location>
        <begin position="314"/>
        <end position="336"/>
    </location>
</feature>
<dbReference type="InterPro" id="IPR036259">
    <property type="entry name" value="MFS_trans_sf"/>
</dbReference>
<feature type="transmembrane region" description="Helical" evidence="10">
    <location>
        <begin position="102"/>
        <end position="121"/>
    </location>
</feature>
<proteinExistence type="inferred from homology"/>
<feature type="transmembrane region" description="Helical" evidence="10">
    <location>
        <begin position="160"/>
        <end position="179"/>
    </location>
</feature>
<keyword evidence="13" id="KW-1185">Reference proteome</keyword>
<evidence type="ECO:0000256" key="8">
    <source>
        <dbReference type="RuleBase" id="RU003346"/>
    </source>
</evidence>
<name>A0AAE0NHX9_9PEZI</name>
<feature type="transmembrane region" description="Helical" evidence="10">
    <location>
        <begin position="20"/>
        <end position="38"/>
    </location>
</feature>
<dbReference type="GO" id="GO:0005536">
    <property type="term" value="F:D-glucose binding"/>
    <property type="evidence" value="ECO:0007669"/>
    <property type="project" value="UniProtKB-ARBA"/>
</dbReference>
<reference evidence="12" key="2">
    <citation type="submission" date="2023-06" db="EMBL/GenBank/DDBJ databases">
        <authorList>
            <consortium name="Lawrence Berkeley National Laboratory"/>
            <person name="Haridas S."/>
            <person name="Hensen N."/>
            <person name="Bonometti L."/>
            <person name="Westerberg I."/>
            <person name="Brannstrom I.O."/>
            <person name="Guillou S."/>
            <person name="Cros-Aarteil S."/>
            <person name="Calhoun S."/>
            <person name="Kuo A."/>
            <person name="Mondo S."/>
            <person name="Pangilinan J."/>
            <person name="Riley R."/>
            <person name="LaButti K."/>
            <person name="Andreopoulos B."/>
            <person name="Lipzen A."/>
            <person name="Chen C."/>
            <person name="Yanf M."/>
            <person name="Daum C."/>
            <person name="Ng V."/>
            <person name="Clum A."/>
            <person name="Steindorff A."/>
            <person name="Ohm R."/>
            <person name="Martin F."/>
            <person name="Silar P."/>
            <person name="Natvig D."/>
            <person name="Lalanne C."/>
            <person name="Gautier V."/>
            <person name="Ament-velasquez S.L."/>
            <person name="Kruys A."/>
            <person name="Hutchinson M.I."/>
            <person name="Powell A.J."/>
            <person name="Barry K."/>
            <person name="Miller A.N."/>
            <person name="Grigoriev I.V."/>
            <person name="Debuchy R."/>
            <person name="Gladieux P."/>
            <person name="Thoren M.H."/>
            <person name="Johannesson H."/>
        </authorList>
    </citation>
    <scope>NUCLEOTIDE SEQUENCE</scope>
    <source>
        <strain evidence="12">CBS 232.78</strain>
    </source>
</reference>
<dbReference type="Gene3D" id="1.20.1250.20">
    <property type="entry name" value="MFS general substrate transporter like domains"/>
    <property type="match status" value="1"/>
</dbReference>
<organism evidence="12 13">
    <name type="scientific">Podospora didyma</name>
    <dbReference type="NCBI Taxonomy" id="330526"/>
    <lineage>
        <taxon>Eukaryota</taxon>
        <taxon>Fungi</taxon>
        <taxon>Dikarya</taxon>
        <taxon>Ascomycota</taxon>
        <taxon>Pezizomycotina</taxon>
        <taxon>Sordariomycetes</taxon>
        <taxon>Sordariomycetidae</taxon>
        <taxon>Sordariales</taxon>
        <taxon>Podosporaceae</taxon>
        <taxon>Podospora</taxon>
    </lineage>
</organism>
<keyword evidence="7" id="KW-0325">Glycoprotein</keyword>
<dbReference type="InterPro" id="IPR050360">
    <property type="entry name" value="MFS_Sugar_Transporters"/>
</dbReference>
<evidence type="ECO:0000256" key="2">
    <source>
        <dbReference type="ARBA" id="ARBA00010992"/>
    </source>
</evidence>
<dbReference type="InterPro" id="IPR005829">
    <property type="entry name" value="Sugar_transporter_CS"/>
</dbReference>
<dbReference type="GO" id="GO:0005351">
    <property type="term" value="F:carbohydrate:proton symporter activity"/>
    <property type="evidence" value="ECO:0007669"/>
    <property type="project" value="TreeGrafter"/>
</dbReference>
<dbReference type="EMBL" id="JAULSW010000005">
    <property type="protein sequence ID" value="KAK3381843.1"/>
    <property type="molecule type" value="Genomic_DNA"/>
</dbReference>
<keyword evidence="5 10" id="KW-1133">Transmembrane helix</keyword>
<gene>
    <name evidence="12" type="ORF">B0H63DRAFT_214457</name>
</gene>
<keyword evidence="6 10" id="KW-0472">Membrane</keyword>
<evidence type="ECO:0000313" key="12">
    <source>
        <dbReference type="EMBL" id="KAK3381843.1"/>
    </source>
</evidence>
<comment type="subcellular location">
    <subcellularLocation>
        <location evidence="1">Membrane</location>
        <topology evidence="1">Multi-pass membrane protein</topology>
    </subcellularLocation>
</comment>
<evidence type="ECO:0000256" key="1">
    <source>
        <dbReference type="ARBA" id="ARBA00004141"/>
    </source>
</evidence>
<dbReference type="PRINTS" id="PR00171">
    <property type="entry name" value="SUGRTRNSPORT"/>
</dbReference>
<dbReference type="CDD" id="cd17356">
    <property type="entry name" value="MFS_HXT"/>
    <property type="match status" value="1"/>
</dbReference>
<evidence type="ECO:0000256" key="4">
    <source>
        <dbReference type="ARBA" id="ARBA00022692"/>
    </source>
</evidence>